<evidence type="ECO:0000313" key="3">
    <source>
        <dbReference type="Proteomes" id="UP000054047"/>
    </source>
</evidence>
<name>A0A0C2GMV1_9BILA</name>
<dbReference type="AlphaFoldDB" id="A0A0C2GMV1"/>
<sequence>MTFSSYPAYTEDISVAGSLLRDKISGLYESIVKRERRWSDWDLASSWRILIKVDKVQLVDRLGVEPNVVGTLHVTTSHIIFRSEEGSKELWARA</sequence>
<dbReference type="InterPro" id="IPR011993">
    <property type="entry name" value="PH-like_dom_sf"/>
</dbReference>
<reference evidence="2 3" key="1">
    <citation type="submission" date="2013-12" db="EMBL/GenBank/DDBJ databases">
        <title>Draft genome of the parsitic nematode Ancylostoma duodenale.</title>
        <authorList>
            <person name="Mitreva M."/>
        </authorList>
    </citation>
    <scope>NUCLEOTIDE SEQUENCE [LARGE SCALE GENOMIC DNA]</scope>
    <source>
        <strain evidence="2 3">Zhejiang</strain>
    </source>
</reference>
<dbReference type="OrthoDB" id="271628at2759"/>
<dbReference type="Gene3D" id="2.30.29.30">
    <property type="entry name" value="Pleckstrin-homology domain (PH domain)/Phosphotyrosine-binding domain (PTB)"/>
    <property type="match status" value="1"/>
</dbReference>
<dbReference type="Pfam" id="PF21098">
    <property type="entry name" value="PH-GRAM_MTMR6-like"/>
    <property type="match status" value="1"/>
</dbReference>
<feature type="domain" description="MTMR6-9 GRAM" evidence="1">
    <location>
        <begin position="52"/>
        <end position="91"/>
    </location>
</feature>
<gene>
    <name evidence="2" type="ORF">ANCDUO_07075</name>
</gene>
<dbReference type="Proteomes" id="UP000054047">
    <property type="component" value="Unassembled WGS sequence"/>
</dbReference>
<protein>
    <recommendedName>
        <fullName evidence="1">MTMR6-9 GRAM domain-containing protein</fullName>
    </recommendedName>
</protein>
<dbReference type="EMBL" id="KN729172">
    <property type="protein sequence ID" value="KIH62640.1"/>
    <property type="molecule type" value="Genomic_DNA"/>
</dbReference>
<evidence type="ECO:0000313" key="2">
    <source>
        <dbReference type="EMBL" id="KIH62640.1"/>
    </source>
</evidence>
<dbReference type="InterPro" id="IPR048994">
    <property type="entry name" value="PH-GRAM_MTMR6-9"/>
</dbReference>
<evidence type="ECO:0000259" key="1">
    <source>
        <dbReference type="Pfam" id="PF21098"/>
    </source>
</evidence>
<proteinExistence type="predicted"/>
<keyword evidence="3" id="KW-1185">Reference proteome</keyword>
<organism evidence="2 3">
    <name type="scientific">Ancylostoma duodenale</name>
    <dbReference type="NCBI Taxonomy" id="51022"/>
    <lineage>
        <taxon>Eukaryota</taxon>
        <taxon>Metazoa</taxon>
        <taxon>Ecdysozoa</taxon>
        <taxon>Nematoda</taxon>
        <taxon>Chromadorea</taxon>
        <taxon>Rhabditida</taxon>
        <taxon>Rhabditina</taxon>
        <taxon>Rhabditomorpha</taxon>
        <taxon>Strongyloidea</taxon>
        <taxon>Ancylostomatidae</taxon>
        <taxon>Ancylostomatinae</taxon>
        <taxon>Ancylostoma</taxon>
    </lineage>
</organism>
<accession>A0A0C2GMV1</accession>